<protein>
    <recommendedName>
        <fullName evidence="3">Low molecular weight protein antigen 6 PH domain-containing protein</fullName>
    </recommendedName>
</protein>
<dbReference type="Proteomes" id="UP000218244">
    <property type="component" value="Chromosome"/>
</dbReference>
<sequence>MSSDAEKASVELSEKFHPERTHILGAIVFGLISLLVIGAAPQYLFWLLALPLIFIYWVLKSSTIVDEQGITANYAFKGKKVVAWEDLAGIGFKGARTFARTTSDSEVTLPGVTFNSLPRLEKASYGRIPDAITASQEAADGKVVVVQEDGYSVMMSKEEYLERQKALGKPVQLNFDDNETTGNTTETKDVEAQETEEAISESPHRDNPASQH</sequence>
<keyword evidence="5" id="KW-1185">Reference proteome</keyword>
<feature type="compositionally biased region" description="Basic and acidic residues" evidence="1">
    <location>
        <begin position="202"/>
        <end position="212"/>
    </location>
</feature>
<feature type="transmembrane region" description="Helical" evidence="2">
    <location>
        <begin position="21"/>
        <end position="37"/>
    </location>
</feature>
<name>A0A169RVJ4_9CORY</name>
<dbReference type="KEGG" id="csur:N24_1390"/>
<keyword evidence="2" id="KW-0812">Transmembrane</keyword>
<feature type="region of interest" description="Disordered" evidence="1">
    <location>
        <begin position="169"/>
        <end position="212"/>
    </location>
</feature>
<gene>
    <name evidence="4" type="ORF">N24_1390</name>
</gene>
<dbReference type="EMBL" id="AP017369">
    <property type="protein sequence ID" value="BAU95652.1"/>
    <property type="molecule type" value="Genomic_DNA"/>
</dbReference>
<accession>A0A169RVJ4</accession>
<evidence type="ECO:0000256" key="1">
    <source>
        <dbReference type="SAM" id="MobiDB-lite"/>
    </source>
</evidence>
<organism evidence="4 5">
    <name type="scientific">Corynebacterium suranareeae</name>
    <dbReference type="NCBI Taxonomy" id="2506452"/>
    <lineage>
        <taxon>Bacteria</taxon>
        <taxon>Bacillati</taxon>
        <taxon>Actinomycetota</taxon>
        <taxon>Actinomycetes</taxon>
        <taxon>Mycobacteriales</taxon>
        <taxon>Corynebacteriaceae</taxon>
        <taxon>Corynebacterium</taxon>
    </lineage>
</organism>
<dbReference type="InterPro" id="IPR019692">
    <property type="entry name" value="CFP-6_PH"/>
</dbReference>
<proteinExistence type="predicted"/>
<evidence type="ECO:0000259" key="3">
    <source>
        <dbReference type="Pfam" id="PF10756"/>
    </source>
</evidence>
<reference evidence="4 5" key="1">
    <citation type="submission" date="2016-02" db="EMBL/GenBank/DDBJ databases">
        <title>Corynebacterium glutamicum N24 whole genome sequencing project.</title>
        <authorList>
            <person name="Matsutani M."/>
            <person name="Nangtapong N."/>
            <person name="Yakushi T."/>
            <person name="Matsushita K."/>
        </authorList>
    </citation>
    <scope>NUCLEOTIDE SEQUENCE [LARGE SCALE GENOMIC DNA]</scope>
    <source>
        <strain evidence="4 5">N24</strain>
    </source>
</reference>
<feature type="domain" description="Low molecular weight protein antigen 6 PH" evidence="3">
    <location>
        <begin position="62"/>
        <end position="131"/>
    </location>
</feature>
<evidence type="ECO:0000256" key="2">
    <source>
        <dbReference type="SAM" id="Phobius"/>
    </source>
</evidence>
<evidence type="ECO:0000313" key="5">
    <source>
        <dbReference type="Proteomes" id="UP000218244"/>
    </source>
</evidence>
<dbReference type="RefSeq" id="WP_096455572.1">
    <property type="nucleotide sequence ID" value="NZ_AP017369.1"/>
</dbReference>
<keyword evidence="2" id="KW-1133">Transmembrane helix</keyword>
<dbReference type="AlphaFoldDB" id="A0A169RVJ4"/>
<evidence type="ECO:0000313" key="4">
    <source>
        <dbReference type="EMBL" id="BAU95652.1"/>
    </source>
</evidence>
<dbReference type="Pfam" id="PF10756">
    <property type="entry name" value="bPH_6"/>
    <property type="match status" value="1"/>
</dbReference>
<keyword evidence="2" id="KW-0472">Membrane</keyword>